<evidence type="ECO:0000313" key="2">
    <source>
        <dbReference type="EMBL" id="PHN00760.1"/>
    </source>
</evidence>
<sequence length="86" mass="9703">MGPWENQGTVVESKQKRSFWDWWEDNGDTAVGAAGDLMCLISPNSARCRPNYPPGGQYYAQRQDNTLLYVLIGAILFLVLLLILKK</sequence>
<dbReference type="RefSeq" id="WP_099155837.1">
    <property type="nucleotide sequence ID" value="NZ_PDUD01000076.1"/>
</dbReference>
<proteinExistence type="predicted"/>
<evidence type="ECO:0000313" key="3">
    <source>
        <dbReference type="Proteomes" id="UP000223913"/>
    </source>
</evidence>
<keyword evidence="3" id="KW-1185">Reference proteome</keyword>
<dbReference type="Proteomes" id="UP000223913">
    <property type="component" value="Unassembled WGS sequence"/>
</dbReference>
<protein>
    <submittedName>
        <fullName evidence="2">Uncharacterized protein</fullName>
    </submittedName>
</protein>
<feature type="transmembrane region" description="Helical" evidence="1">
    <location>
        <begin position="66"/>
        <end position="84"/>
    </location>
</feature>
<dbReference type="EMBL" id="PDUD01000076">
    <property type="protein sequence ID" value="PHN00760.1"/>
    <property type="molecule type" value="Genomic_DNA"/>
</dbReference>
<gene>
    <name evidence="2" type="ORF">CRP01_40585</name>
</gene>
<comment type="caution">
    <text evidence="2">The sequence shown here is derived from an EMBL/GenBank/DDBJ whole genome shotgun (WGS) entry which is preliminary data.</text>
</comment>
<dbReference type="AlphaFoldDB" id="A0A2D0MX53"/>
<organism evidence="2 3">
    <name type="scientific">Flavilitoribacter nigricans (strain ATCC 23147 / DSM 23189 / NBRC 102662 / NCIMB 1420 / SS-2)</name>
    <name type="common">Lewinella nigricans</name>
    <dbReference type="NCBI Taxonomy" id="1122177"/>
    <lineage>
        <taxon>Bacteria</taxon>
        <taxon>Pseudomonadati</taxon>
        <taxon>Bacteroidota</taxon>
        <taxon>Saprospiria</taxon>
        <taxon>Saprospirales</taxon>
        <taxon>Lewinellaceae</taxon>
        <taxon>Flavilitoribacter</taxon>
    </lineage>
</organism>
<reference evidence="2 3" key="1">
    <citation type="submission" date="2017-10" db="EMBL/GenBank/DDBJ databases">
        <title>The draft genome sequence of Lewinella nigricans NBRC 102662.</title>
        <authorList>
            <person name="Wang K."/>
        </authorList>
    </citation>
    <scope>NUCLEOTIDE SEQUENCE [LARGE SCALE GENOMIC DNA]</scope>
    <source>
        <strain evidence="2 3">NBRC 102662</strain>
    </source>
</reference>
<evidence type="ECO:0000256" key="1">
    <source>
        <dbReference type="SAM" id="Phobius"/>
    </source>
</evidence>
<keyword evidence="1" id="KW-0472">Membrane</keyword>
<name>A0A2D0MX53_FLAN2</name>
<keyword evidence="1" id="KW-0812">Transmembrane</keyword>
<accession>A0A2D0MX53</accession>
<keyword evidence="1" id="KW-1133">Transmembrane helix</keyword>